<evidence type="ECO:0000313" key="9">
    <source>
        <dbReference type="EMBL" id="OAN19031.1"/>
    </source>
</evidence>
<keyword evidence="3" id="KW-0808">Transferase</keyword>
<dbReference type="GO" id="GO:0016301">
    <property type="term" value="F:kinase activity"/>
    <property type="evidence" value="ECO:0007669"/>
    <property type="project" value="UniProtKB-KW"/>
</dbReference>
<keyword evidence="7" id="KW-0289">Folate biosynthesis</keyword>
<dbReference type="GO" id="GO:0005524">
    <property type="term" value="F:ATP binding"/>
    <property type="evidence" value="ECO:0007669"/>
    <property type="project" value="UniProtKB-KW"/>
</dbReference>
<comment type="caution">
    <text evidence="9">The sequence shown here is derived from an EMBL/GenBank/DDBJ whole genome shotgun (WGS) entry which is preliminary data.</text>
</comment>
<dbReference type="STRING" id="858640.A3K86_01255"/>
<evidence type="ECO:0000313" key="10">
    <source>
        <dbReference type="Proteomes" id="UP000078503"/>
    </source>
</evidence>
<dbReference type="NCBIfam" id="TIGR01498">
    <property type="entry name" value="folK"/>
    <property type="match status" value="1"/>
</dbReference>
<dbReference type="Proteomes" id="UP000078503">
    <property type="component" value="Unassembled WGS sequence"/>
</dbReference>
<name>A0A178KP62_9GAMM</name>
<dbReference type="Pfam" id="PF01288">
    <property type="entry name" value="HPPK"/>
    <property type="match status" value="1"/>
</dbReference>
<dbReference type="InterPro" id="IPR035907">
    <property type="entry name" value="Hppk_sf"/>
</dbReference>
<dbReference type="AlphaFoldDB" id="A0A178KP62"/>
<dbReference type="GO" id="GO:0046656">
    <property type="term" value="P:folic acid biosynthetic process"/>
    <property type="evidence" value="ECO:0007669"/>
    <property type="project" value="UniProtKB-KW"/>
</dbReference>
<reference evidence="9 10" key="1">
    <citation type="submission" date="2016-03" db="EMBL/GenBank/DDBJ databases">
        <title>Photobacterium proteolyticum sp. nov. a protease producing bacterium isolated from ocean sediments of Laizhou Bay.</title>
        <authorList>
            <person name="Li Y."/>
        </authorList>
    </citation>
    <scope>NUCLEOTIDE SEQUENCE [LARGE SCALE GENOMIC DNA]</scope>
    <source>
        <strain evidence="9 10">R-40508</strain>
    </source>
</reference>
<gene>
    <name evidence="9" type="ORF">A3K86_01255</name>
</gene>
<evidence type="ECO:0000256" key="1">
    <source>
        <dbReference type="ARBA" id="ARBA00005051"/>
    </source>
</evidence>
<evidence type="ECO:0000256" key="3">
    <source>
        <dbReference type="ARBA" id="ARBA00022679"/>
    </source>
</evidence>
<evidence type="ECO:0000256" key="6">
    <source>
        <dbReference type="ARBA" id="ARBA00022840"/>
    </source>
</evidence>
<dbReference type="EC" id="2.7.6.3" evidence="2"/>
<keyword evidence="5 9" id="KW-0418">Kinase</keyword>
<comment type="pathway">
    <text evidence="1">Cofactor biosynthesis; tetrahydrofolate biosynthesis; 2-amino-4-hydroxy-6-hydroxymethyl-7,8-dihydropteridine diphosphate from 7,8-dihydroneopterin triphosphate: step 4/4.</text>
</comment>
<sequence length="167" mass="19078">MIQTFISIGSNIEREFHLRAAIAELKKLGSDFRLSQVFEAEPVGFQGPNFYNCVAAFDTHLPLDQLQRQLKQLELDYGRAPDAKKNQSRTLDLDILLYGDVQQSVSPVLPRTDLYKFAFALWPMVELAPELAIPGDTRTIRQLEQALQFEQALWPVEFVVEESHESL</sequence>
<dbReference type="CDD" id="cd00483">
    <property type="entry name" value="HPPK"/>
    <property type="match status" value="1"/>
</dbReference>
<accession>A0A178KP62</accession>
<dbReference type="SUPFAM" id="SSF55083">
    <property type="entry name" value="6-hydroxymethyl-7,8-dihydropterin pyrophosphokinase, HPPK"/>
    <property type="match status" value="1"/>
</dbReference>
<dbReference type="RefSeq" id="WP_068326491.1">
    <property type="nucleotide sequence ID" value="NZ_LVHF01000011.1"/>
</dbReference>
<keyword evidence="6" id="KW-0067">ATP-binding</keyword>
<evidence type="ECO:0000259" key="8">
    <source>
        <dbReference type="Pfam" id="PF01288"/>
    </source>
</evidence>
<dbReference type="PANTHER" id="PTHR43071">
    <property type="entry name" value="2-AMINO-4-HYDROXY-6-HYDROXYMETHYLDIHYDROPTERIDINE PYROPHOSPHOKINASE"/>
    <property type="match status" value="1"/>
</dbReference>
<dbReference type="OrthoDB" id="9790168at2"/>
<feature type="domain" description="7,8-dihydro-6-hydroxymethylpterin-pyrophosphokinase" evidence="8">
    <location>
        <begin position="5"/>
        <end position="129"/>
    </location>
</feature>
<dbReference type="Gene3D" id="3.30.70.560">
    <property type="entry name" value="7,8-Dihydro-6-hydroxymethylpterin-pyrophosphokinase HPPK"/>
    <property type="match status" value="1"/>
</dbReference>
<protein>
    <recommendedName>
        <fullName evidence="2">2-amino-4-hydroxy-6-hydroxymethyldihydropteridine diphosphokinase</fullName>
        <ecNumber evidence="2">2.7.6.3</ecNumber>
    </recommendedName>
</protein>
<evidence type="ECO:0000256" key="4">
    <source>
        <dbReference type="ARBA" id="ARBA00022741"/>
    </source>
</evidence>
<proteinExistence type="predicted"/>
<dbReference type="GO" id="GO:0003848">
    <property type="term" value="F:2-amino-4-hydroxy-6-hydroxymethyldihydropteridine diphosphokinase activity"/>
    <property type="evidence" value="ECO:0007669"/>
    <property type="project" value="UniProtKB-EC"/>
</dbReference>
<dbReference type="UniPathway" id="UPA00077">
    <property type="reaction ID" value="UER00155"/>
</dbReference>
<dbReference type="PANTHER" id="PTHR43071:SF2">
    <property type="entry name" value="2-AMINO-4-HYDROXY-6-HYDROXYMETHYLDIHYDROPTERIDINE PYROPHOSPHOKINASE"/>
    <property type="match status" value="1"/>
</dbReference>
<dbReference type="EMBL" id="LVHF01000011">
    <property type="protein sequence ID" value="OAN19031.1"/>
    <property type="molecule type" value="Genomic_DNA"/>
</dbReference>
<dbReference type="InterPro" id="IPR000550">
    <property type="entry name" value="Hppk"/>
</dbReference>
<keyword evidence="10" id="KW-1185">Reference proteome</keyword>
<organism evidence="9 10">
    <name type="scientific">Photobacterium jeanii</name>
    <dbReference type="NCBI Taxonomy" id="858640"/>
    <lineage>
        <taxon>Bacteria</taxon>
        <taxon>Pseudomonadati</taxon>
        <taxon>Pseudomonadota</taxon>
        <taxon>Gammaproteobacteria</taxon>
        <taxon>Vibrionales</taxon>
        <taxon>Vibrionaceae</taxon>
        <taxon>Photobacterium</taxon>
    </lineage>
</organism>
<keyword evidence="4" id="KW-0547">Nucleotide-binding</keyword>
<evidence type="ECO:0000256" key="7">
    <source>
        <dbReference type="ARBA" id="ARBA00022909"/>
    </source>
</evidence>
<evidence type="ECO:0000256" key="2">
    <source>
        <dbReference type="ARBA" id="ARBA00013253"/>
    </source>
</evidence>
<evidence type="ECO:0000256" key="5">
    <source>
        <dbReference type="ARBA" id="ARBA00022777"/>
    </source>
</evidence>
<dbReference type="GO" id="GO:0046654">
    <property type="term" value="P:tetrahydrofolate biosynthetic process"/>
    <property type="evidence" value="ECO:0007669"/>
    <property type="project" value="UniProtKB-UniPathway"/>
</dbReference>